<dbReference type="AlphaFoldDB" id="A0AAE3JZI8"/>
<name>A0AAE3JZI8_9BACT</name>
<comment type="caution">
    <text evidence="4">The sequence shown here is derived from an EMBL/GenBank/DDBJ whole genome shotgun (WGS) entry which is preliminary data.</text>
</comment>
<organism evidence="4 5">
    <name type="scientific">Candidatus Colimorpha enterica</name>
    <dbReference type="NCBI Taxonomy" id="3083063"/>
    <lineage>
        <taxon>Bacteria</taxon>
        <taxon>Pseudomonadati</taxon>
        <taxon>Bacteroidota</taxon>
        <taxon>Bacteroidia</taxon>
        <taxon>Bacteroidales</taxon>
        <taxon>Candidatus Colimorpha</taxon>
    </lineage>
</organism>
<dbReference type="PANTHER" id="PTHR43465">
    <property type="entry name" value="DUF1680 DOMAIN PROTEIN (AFU_ORTHOLOGUE AFUA_1G08910)"/>
    <property type="match status" value="1"/>
</dbReference>
<feature type="domain" description="Non-reducing end beta-L-arabinofuranosidase-like GH127 catalytic" evidence="1">
    <location>
        <begin position="16"/>
        <end position="408"/>
    </location>
</feature>
<dbReference type="InterPro" id="IPR049049">
    <property type="entry name" value="Beta-AFase-like_GH127_C"/>
</dbReference>
<dbReference type="EMBL" id="JALEMU010000023">
    <property type="protein sequence ID" value="MCI5754905.1"/>
    <property type="molecule type" value="Genomic_DNA"/>
</dbReference>
<proteinExistence type="predicted"/>
<evidence type="ECO:0000259" key="3">
    <source>
        <dbReference type="Pfam" id="PF20737"/>
    </source>
</evidence>
<dbReference type="Pfam" id="PF07944">
    <property type="entry name" value="Beta-AFase-like_GH127_cat"/>
    <property type="match status" value="1"/>
</dbReference>
<dbReference type="GO" id="GO:0005975">
    <property type="term" value="P:carbohydrate metabolic process"/>
    <property type="evidence" value="ECO:0007669"/>
    <property type="project" value="InterPro"/>
</dbReference>
<evidence type="ECO:0000313" key="4">
    <source>
        <dbReference type="EMBL" id="MCI5754905.1"/>
    </source>
</evidence>
<dbReference type="Pfam" id="PF20737">
    <property type="entry name" value="Glyco_hydro127C"/>
    <property type="match status" value="1"/>
</dbReference>
<dbReference type="InterPro" id="IPR049174">
    <property type="entry name" value="Beta-AFase-like"/>
</dbReference>
<protein>
    <submittedName>
        <fullName evidence="4">Glycoside hydrolase family 127 protein</fullName>
    </submittedName>
</protein>
<evidence type="ECO:0000313" key="5">
    <source>
        <dbReference type="Proteomes" id="UP001139365"/>
    </source>
</evidence>
<feature type="domain" description="Non-reducing end beta-L-arabinofuranosidase-like GH127 middle" evidence="2">
    <location>
        <begin position="445"/>
        <end position="504"/>
    </location>
</feature>
<dbReference type="SUPFAM" id="SSF48208">
    <property type="entry name" value="Six-hairpin glycosidases"/>
    <property type="match status" value="1"/>
</dbReference>
<sequence>MNRLKHPLEYPDIRNIKTDDKFITPLLRKIAEVTLPDVWHKYENDGTEKNFINIADRLGKDEFFGTPWQDGMIYEIIRGGSDLFTEFADPALESRFDRYIDEAARAQEASGDGYINTFTSIKHPNNRFGQNGGFLIIQHDLYNAGCLFEAGVHNYIATGKKKLLSVAVKMANYICSEIGYPPKKNIVSAHPMIEQATVQLYRLMKNEPELAEELGADADAYFELSRFWIDYRGVHENRAAFPKYMREYAQDHEPLRKQKEAVGHAVRAALVYTGMAAVANETGEKELFDSSLRLWQNVTETKMHVTGGIGALKDEERFGYQYELPSDAYLETCAGVAMAFWAGEMHRTYGDSSFFDVFERVFYNNVLASLSESGVKYTYINPLVSHGDIERWDWHKCPCCPPMLLKMMGALKTYIWSYSGDDLYLNLHIGSETGIDGLKLSYRDGKLKIASSEGRRLRLHIRIPEYAQGWTLTLNGKAVAPEIENGYAVIEREFSDDDTVGISFEYRVIREESHPYVWENCYIMLHPDDRVAVRYGRFIYCAEAVDNGGDVDFVLSDAPLVHNSDGTVTGKTTDGRDVILIPYYKWNNRGNCGMRIWLKQDGMKRDGSLTGWEKRLYRPWKID</sequence>
<keyword evidence="4" id="KW-0378">Hydrolase</keyword>
<gene>
    <name evidence="4" type="ORF">MR241_01265</name>
</gene>
<feature type="domain" description="Non-reducing end beta-L-arabinofuranosidase-like GH127 C-terminal" evidence="3">
    <location>
        <begin position="529"/>
        <end position="599"/>
    </location>
</feature>
<dbReference type="Proteomes" id="UP001139365">
    <property type="component" value="Unassembled WGS sequence"/>
</dbReference>
<dbReference type="InterPro" id="IPR012878">
    <property type="entry name" value="Beta-AFase-like_GH127_cat"/>
</dbReference>
<evidence type="ECO:0000259" key="2">
    <source>
        <dbReference type="Pfam" id="PF20736"/>
    </source>
</evidence>
<dbReference type="PANTHER" id="PTHR43465:SF2">
    <property type="entry name" value="DUF1680 DOMAIN PROTEIN (AFU_ORTHOLOGUE AFUA_1G08910)"/>
    <property type="match status" value="1"/>
</dbReference>
<dbReference type="InterPro" id="IPR049046">
    <property type="entry name" value="Beta-AFase-like_GH127_middle"/>
</dbReference>
<dbReference type="GO" id="GO:0016787">
    <property type="term" value="F:hydrolase activity"/>
    <property type="evidence" value="ECO:0007669"/>
    <property type="project" value="UniProtKB-KW"/>
</dbReference>
<dbReference type="InterPro" id="IPR008928">
    <property type="entry name" value="6-hairpin_glycosidase_sf"/>
</dbReference>
<evidence type="ECO:0000259" key="1">
    <source>
        <dbReference type="Pfam" id="PF07944"/>
    </source>
</evidence>
<dbReference type="Pfam" id="PF20736">
    <property type="entry name" value="Glyco_hydro127M"/>
    <property type="match status" value="1"/>
</dbReference>
<reference evidence="4 5" key="1">
    <citation type="submission" date="2022-03" db="EMBL/GenBank/DDBJ databases">
        <title>Metagenome-assembled genomes from swine fecal metagenomes.</title>
        <authorList>
            <person name="Holman D.B."/>
            <person name="Kommadath A."/>
        </authorList>
    </citation>
    <scope>NUCLEOTIDE SEQUENCE [LARGE SCALE GENOMIC DNA]</scope>
    <source>
        <strain evidence="4">SUG147</strain>
    </source>
</reference>
<accession>A0AAE3JZI8</accession>